<accession>A0A7W5GBT5</accession>
<comment type="caution">
    <text evidence="1">The sequence shown here is derived from an EMBL/GenBank/DDBJ whole genome shotgun (WGS) entry which is preliminary data.</text>
</comment>
<proteinExistence type="predicted"/>
<keyword evidence="2" id="KW-1185">Reference proteome</keyword>
<organism evidence="1 2">
    <name type="scientific">Paenibacillus endophyticus</name>
    <dbReference type="NCBI Taxonomy" id="1294268"/>
    <lineage>
        <taxon>Bacteria</taxon>
        <taxon>Bacillati</taxon>
        <taxon>Bacillota</taxon>
        <taxon>Bacilli</taxon>
        <taxon>Bacillales</taxon>
        <taxon>Paenibacillaceae</taxon>
        <taxon>Paenibacillus</taxon>
    </lineage>
</organism>
<evidence type="ECO:0000313" key="2">
    <source>
        <dbReference type="Proteomes" id="UP000518605"/>
    </source>
</evidence>
<dbReference type="EMBL" id="JACHXW010000012">
    <property type="protein sequence ID" value="MBB3153758.1"/>
    <property type="molecule type" value="Genomic_DNA"/>
</dbReference>
<dbReference type="Proteomes" id="UP000518605">
    <property type="component" value="Unassembled WGS sequence"/>
</dbReference>
<evidence type="ECO:0000313" key="1">
    <source>
        <dbReference type="EMBL" id="MBB3153758.1"/>
    </source>
</evidence>
<protein>
    <submittedName>
        <fullName evidence="1">Uncharacterized protein</fullName>
    </submittedName>
</protein>
<sequence length="76" mass="8793">MNIINAIHSELKWDFTKAVPFLTYMLRKLTAYNRRTFIGHNTHDKRSVLSSTASRASDSIINSASIRLIIDEWLNQ</sequence>
<reference evidence="1 2" key="1">
    <citation type="submission" date="2020-08" db="EMBL/GenBank/DDBJ databases">
        <title>Genomic Encyclopedia of Type Strains, Phase III (KMG-III): the genomes of soil and plant-associated and newly described type strains.</title>
        <authorList>
            <person name="Whitman W."/>
        </authorList>
    </citation>
    <scope>NUCLEOTIDE SEQUENCE [LARGE SCALE GENOMIC DNA]</scope>
    <source>
        <strain evidence="1 2">CECT 8234</strain>
    </source>
</reference>
<gene>
    <name evidence="1" type="ORF">FHS16_003833</name>
</gene>
<dbReference type="AlphaFoldDB" id="A0A7W5GBT5"/>
<name>A0A7W5GBT5_9BACL</name>